<reference evidence="1 2" key="1">
    <citation type="journal article" date="2021" name="Hortic Res">
        <title>High-quality reference genome and annotation aids understanding of berry development for evergreen blueberry (Vaccinium darrowii).</title>
        <authorList>
            <person name="Yu J."/>
            <person name="Hulse-Kemp A.M."/>
            <person name="Babiker E."/>
            <person name="Staton M."/>
        </authorList>
    </citation>
    <scope>NUCLEOTIDE SEQUENCE [LARGE SCALE GENOMIC DNA]</scope>
    <source>
        <strain evidence="2">cv. NJ 8807/NJ 8810</strain>
        <tissue evidence="1">Young leaf</tissue>
    </source>
</reference>
<evidence type="ECO:0000313" key="2">
    <source>
        <dbReference type="Proteomes" id="UP000828048"/>
    </source>
</evidence>
<dbReference type="EMBL" id="CM037158">
    <property type="protein sequence ID" value="KAH7853013.1"/>
    <property type="molecule type" value="Genomic_DNA"/>
</dbReference>
<protein>
    <submittedName>
        <fullName evidence="1">Uncharacterized protein</fullName>
    </submittedName>
</protein>
<organism evidence="1 2">
    <name type="scientific">Vaccinium darrowii</name>
    <dbReference type="NCBI Taxonomy" id="229202"/>
    <lineage>
        <taxon>Eukaryota</taxon>
        <taxon>Viridiplantae</taxon>
        <taxon>Streptophyta</taxon>
        <taxon>Embryophyta</taxon>
        <taxon>Tracheophyta</taxon>
        <taxon>Spermatophyta</taxon>
        <taxon>Magnoliopsida</taxon>
        <taxon>eudicotyledons</taxon>
        <taxon>Gunneridae</taxon>
        <taxon>Pentapetalae</taxon>
        <taxon>asterids</taxon>
        <taxon>Ericales</taxon>
        <taxon>Ericaceae</taxon>
        <taxon>Vaccinioideae</taxon>
        <taxon>Vaccinieae</taxon>
        <taxon>Vaccinium</taxon>
    </lineage>
</organism>
<comment type="caution">
    <text evidence="1">The sequence shown here is derived from an EMBL/GenBank/DDBJ whole genome shotgun (WGS) entry which is preliminary data.</text>
</comment>
<gene>
    <name evidence="1" type="ORF">Vadar_032071</name>
</gene>
<evidence type="ECO:0000313" key="1">
    <source>
        <dbReference type="EMBL" id="KAH7853013.1"/>
    </source>
</evidence>
<name>A0ACB7YHW6_9ERIC</name>
<dbReference type="Proteomes" id="UP000828048">
    <property type="component" value="Chromosome 8"/>
</dbReference>
<keyword evidence="2" id="KW-1185">Reference proteome</keyword>
<accession>A0ACB7YHW6</accession>
<sequence>MPNSISNLTRLDHRPWTTGHRPMNLSPGPSLIQVMFCGLYLAGDDNVELAAEKDSGIQMSFPVLCGIRATHSRPCEEPRSQISIEGFEELLQLGQFANVESYQRRFQELAAIVNDLPEEFRVRCFMKGLRKEIKFGVEKYKPTTVDQAIGLARLQEMTLEVVARRSHTPENIIGEKIEHSKSTLPVRSIVCESVPMVGATSKKEIDEPKANREQWNSIDKDCQEIRALFSRLLEVCT</sequence>
<proteinExistence type="predicted"/>